<protein>
    <submittedName>
        <fullName evidence="1">Uncharacterized protein</fullName>
    </submittedName>
</protein>
<proteinExistence type="predicted"/>
<evidence type="ECO:0000313" key="1">
    <source>
        <dbReference type="EMBL" id="KRO82789.1"/>
    </source>
</evidence>
<accession>A0A0R2T697</accession>
<organism evidence="1 2">
    <name type="scientific">OM182 bacterium BACL3 MAG-120619-bin3</name>
    <dbReference type="NCBI Taxonomy" id="1655593"/>
    <lineage>
        <taxon>Bacteria</taxon>
        <taxon>Pseudomonadati</taxon>
        <taxon>Pseudomonadota</taxon>
        <taxon>Gammaproteobacteria</taxon>
        <taxon>OMG group</taxon>
        <taxon>OM182 clade</taxon>
    </lineage>
</organism>
<sequence length="348" mass="38796">MKTTPNALLSRIRRSNIHLLFRVSLVTVAWLIGQITLAQTTRFEVPLTSDGVPDLQGIWTSNTITPLERDPRFGDQLVLSSLEAMALEQAVADYSANADAPSDPNRAAPNKGKIELADSYNNFWFDDGTRVAEFDGEYRSSLIIAPSDGRIPAYTPAAQARIESEAGMRTEIGAYAGPEARPLAERCLLSFSSSGGPPMLPILYNNHYQIVQSPGYVMILVEMVHDARIIRIDADPRPANHRPWLGDSIGHWEGESLVVTTSQFNPSQRFRNSSENFKIIERFTRVGEDRINYEFTASDPDTWTDDWSAQIPMNRTADKMYEYACHEGNYSLPGVLAGARRDEATNPQ</sequence>
<dbReference type="EMBL" id="LICD01000030">
    <property type="protein sequence ID" value="KRO82789.1"/>
    <property type="molecule type" value="Genomic_DNA"/>
</dbReference>
<dbReference type="Proteomes" id="UP000051242">
    <property type="component" value="Unassembled WGS sequence"/>
</dbReference>
<name>A0A0R2T697_9GAMM</name>
<gene>
    <name evidence="1" type="ORF">ABR85_05770</name>
</gene>
<evidence type="ECO:0000313" key="2">
    <source>
        <dbReference type="Proteomes" id="UP000051242"/>
    </source>
</evidence>
<reference evidence="1 2" key="1">
    <citation type="submission" date="2015-10" db="EMBL/GenBank/DDBJ databases">
        <title>Metagenome-Assembled Genomes uncover a global brackish microbiome.</title>
        <authorList>
            <person name="Hugerth L.W."/>
            <person name="Larsson J."/>
            <person name="Alneberg J."/>
            <person name="Lindh M.V."/>
            <person name="Legrand C."/>
            <person name="Pinhassi J."/>
            <person name="Andersson A.F."/>
        </authorList>
    </citation>
    <scope>NUCLEOTIDE SEQUENCE [LARGE SCALE GENOMIC DNA]</scope>
    <source>
        <strain evidence="1">BACL22 MAG-120619-bin3</strain>
    </source>
</reference>
<dbReference type="AlphaFoldDB" id="A0A0R2T697"/>
<comment type="caution">
    <text evidence="1">The sequence shown here is derived from an EMBL/GenBank/DDBJ whole genome shotgun (WGS) entry which is preliminary data.</text>
</comment>